<feature type="region of interest" description="Disordered" evidence="1">
    <location>
        <begin position="170"/>
        <end position="191"/>
    </location>
</feature>
<protein>
    <submittedName>
        <fullName evidence="2">Uncharacterized protein</fullName>
    </submittedName>
</protein>
<proteinExistence type="predicted"/>
<evidence type="ECO:0000313" key="2">
    <source>
        <dbReference type="EMBL" id="GAV72884.1"/>
    </source>
</evidence>
<accession>A0A1Q3BXY9</accession>
<reference evidence="3" key="1">
    <citation type="submission" date="2016-04" db="EMBL/GenBank/DDBJ databases">
        <title>Cephalotus genome sequencing.</title>
        <authorList>
            <person name="Fukushima K."/>
            <person name="Hasebe M."/>
            <person name="Fang X."/>
        </authorList>
    </citation>
    <scope>NUCLEOTIDE SEQUENCE [LARGE SCALE GENOMIC DNA]</scope>
    <source>
        <strain evidence="3">cv. St1</strain>
    </source>
</reference>
<comment type="caution">
    <text evidence="2">The sequence shown here is derived from an EMBL/GenBank/DDBJ whole genome shotgun (WGS) entry which is preliminary data.</text>
</comment>
<dbReference type="AlphaFoldDB" id="A0A1Q3BXY9"/>
<evidence type="ECO:0000256" key="1">
    <source>
        <dbReference type="SAM" id="MobiDB-lite"/>
    </source>
</evidence>
<keyword evidence="3" id="KW-1185">Reference proteome</keyword>
<gene>
    <name evidence="2" type="ORF">CFOL_v3_16372</name>
</gene>
<dbReference type="InParanoid" id="A0A1Q3BXY9"/>
<organism evidence="2 3">
    <name type="scientific">Cephalotus follicularis</name>
    <name type="common">Albany pitcher plant</name>
    <dbReference type="NCBI Taxonomy" id="3775"/>
    <lineage>
        <taxon>Eukaryota</taxon>
        <taxon>Viridiplantae</taxon>
        <taxon>Streptophyta</taxon>
        <taxon>Embryophyta</taxon>
        <taxon>Tracheophyta</taxon>
        <taxon>Spermatophyta</taxon>
        <taxon>Magnoliopsida</taxon>
        <taxon>eudicotyledons</taxon>
        <taxon>Gunneridae</taxon>
        <taxon>Pentapetalae</taxon>
        <taxon>rosids</taxon>
        <taxon>fabids</taxon>
        <taxon>Oxalidales</taxon>
        <taxon>Cephalotaceae</taxon>
        <taxon>Cephalotus</taxon>
    </lineage>
</organism>
<feature type="non-terminal residue" evidence="2">
    <location>
        <position position="1"/>
    </location>
</feature>
<name>A0A1Q3BXY9_CEPFO</name>
<dbReference type="PANTHER" id="PTHR48434">
    <property type="entry name" value="(RAPE) HYPOTHETICAL PROTEIN"/>
    <property type="match status" value="1"/>
</dbReference>
<evidence type="ECO:0000313" key="3">
    <source>
        <dbReference type="Proteomes" id="UP000187406"/>
    </source>
</evidence>
<dbReference type="PANTHER" id="PTHR48434:SF1">
    <property type="entry name" value="(RAPE) HYPOTHETICAL PROTEIN"/>
    <property type="match status" value="1"/>
</dbReference>
<dbReference type="Proteomes" id="UP000187406">
    <property type="component" value="Unassembled WGS sequence"/>
</dbReference>
<dbReference type="EMBL" id="BDDD01001049">
    <property type="protein sequence ID" value="GAV72884.1"/>
    <property type="molecule type" value="Genomic_DNA"/>
</dbReference>
<sequence length="191" mass="22280">WFIDWWCFYGPRDEILPDSIYEALITFSNNTDKIPHCPTMIRFFIHAKLSWIMYWDNTISQPQNYLSALLRNFWTKWWNNYDLTKCTSQTILHSLRAKVQQDHQFTLTKSQIQTSIASSSTKQELQAQIKKLQEALANTPYDDSDKESIHSVASLMASIHLADNDDFIPIPQKSNGKENITKTGKKINHCH</sequence>